<evidence type="ECO:0000259" key="1">
    <source>
        <dbReference type="Pfam" id="PF05838"/>
    </source>
</evidence>
<reference evidence="2" key="1">
    <citation type="submission" date="2020-04" db="EMBL/GenBank/DDBJ databases">
        <authorList>
            <person name="Chiriac C."/>
            <person name="Salcher M."/>
            <person name="Ghai R."/>
            <person name="Kavagutti S V."/>
        </authorList>
    </citation>
    <scope>NUCLEOTIDE SEQUENCE</scope>
</reference>
<protein>
    <recommendedName>
        <fullName evidence="1">TtsA-like Glycoside hydrolase family 108 domain-containing protein</fullName>
    </recommendedName>
</protein>
<dbReference type="EMBL" id="LR796161">
    <property type="protein sequence ID" value="CAB4122588.1"/>
    <property type="molecule type" value="Genomic_DNA"/>
</dbReference>
<dbReference type="Pfam" id="PF05838">
    <property type="entry name" value="Glyco_hydro_108"/>
    <property type="match status" value="1"/>
</dbReference>
<accession>A0A6J5KK59</accession>
<evidence type="ECO:0000313" key="2">
    <source>
        <dbReference type="EMBL" id="CAB4122588.1"/>
    </source>
</evidence>
<organism evidence="2">
    <name type="scientific">uncultured Caudovirales phage</name>
    <dbReference type="NCBI Taxonomy" id="2100421"/>
    <lineage>
        <taxon>Viruses</taxon>
        <taxon>Duplodnaviria</taxon>
        <taxon>Heunggongvirae</taxon>
        <taxon>Uroviricota</taxon>
        <taxon>Caudoviricetes</taxon>
        <taxon>Peduoviridae</taxon>
        <taxon>Maltschvirus</taxon>
        <taxon>Maltschvirus maltsch</taxon>
    </lineage>
</organism>
<dbReference type="CDD" id="cd13926">
    <property type="entry name" value="N-acetylmuramidase_GH108"/>
    <property type="match status" value="1"/>
</dbReference>
<sequence>MITFDEAFDRLISHEGGYSDDPRDSGNWTGGAQGVGQLKGTKFGIAACSYSYLDIKNLSLEEAKAIYRRDFWEVCGAAHPAIKFQLFDASVNHGRGNAIRFLQRAVKVADDGDWGVKSQAALESMQANDVLLRFLAYRLKFWASLQKFDIYGRGWTNRGADNLLFAAEDN</sequence>
<gene>
    <name evidence="2" type="ORF">UFOVP31_44</name>
</gene>
<dbReference type="InterPro" id="IPR008565">
    <property type="entry name" value="TtsA-like_GH18_dom"/>
</dbReference>
<dbReference type="Gene3D" id="1.20.141.10">
    <property type="entry name" value="Chitosanase, subunit A, domain 1"/>
    <property type="match status" value="1"/>
</dbReference>
<name>A0A6J5KK59_9CAUD</name>
<dbReference type="SUPFAM" id="SSF53955">
    <property type="entry name" value="Lysozyme-like"/>
    <property type="match status" value="1"/>
</dbReference>
<proteinExistence type="predicted"/>
<dbReference type="InterPro" id="IPR023346">
    <property type="entry name" value="Lysozyme-like_dom_sf"/>
</dbReference>
<feature type="domain" description="TtsA-like Glycoside hydrolase family 108" evidence="1">
    <location>
        <begin position="9"/>
        <end position="94"/>
    </location>
</feature>